<evidence type="ECO:0000256" key="1">
    <source>
        <dbReference type="SAM" id="MobiDB-lite"/>
    </source>
</evidence>
<dbReference type="PROSITE" id="PS51272">
    <property type="entry name" value="SLH"/>
    <property type="match status" value="1"/>
</dbReference>
<dbReference type="InterPro" id="IPR001119">
    <property type="entry name" value="SLH_dom"/>
</dbReference>
<keyword evidence="4" id="KW-1185">Reference proteome</keyword>
<feature type="domain" description="SLH" evidence="2">
    <location>
        <begin position="177"/>
        <end position="221"/>
    </location>
</feature>
<accession>A0A2Z5QXU1</accession>
<dbReference type="Proteomes" id="UP000250241">
    <property type="component" value="Chromosome"/>
</dbReference>
<organism evidence="3 4">
    <name type="scientific">Rothia aeria</name>
    <dbReference type="NCBI Taxonomy" id="172042"/>
    <lineage>
        <taxon>Bacteria</taxon>
        <taxon>Bacillati</taxon>
        <taxon>Actinomycetota</taxon>
        <taxon>Actinomycetes</taxon>
        <taxon>Micrococcales</taxon>
        <taxon>Micrococcaceae</taxon>
        <taxon>Rothia</taxon>
    </lineage>
</organism>
<reference evidence="3 4" key="1">
    <citation type="submission" date="2016-10" db="EMBL/GenBank/DDBJ databases">
        <title>Genome sequence of Rothia aeria strain JCM11412.</title>
        <authorList>
            <person name="Nambu T."/>
        </authorList>
    </citation>
    <scope>NUCLEOTIDE SEQUENCE [LARGE SCALE GENOMIC DNA]</scope>
    <source>
        <strain evidence="3 4">JCM 11412</strain>
    </source>
</reference>
<dbReference type="KEGG" id="raj:RA11412_0882"/>
<proteinExistence type="predicted"/>
<dbReference type="Pfam" id="PF00395">
    <property type="entry name" value="SLH"/>
    <property type="match status" value="1"/>
</dbReference>
<evidence type="ECO:0000313" key="4">
    <source>
        <dbReference type="Proteomes" id="UP000250241"/>
    </source>
</evidence>
<name>A0A2Z5QXU1_9MICC</name>
<dbReference type="AlphaFoldDB" id="A0A2Z5QXU1"/>
<evidence type="ECO:0000313" key="3">
    <source>
        <dbReference type="EMBL" id="BAV87181.1"/>
    </source>
</evidence>
<feature type="region of interest" description="Disordered" evidence="1">
    <location>
        <begin position="159"/>
        <end position="184"/>
    </location>
</feature>
<sequence>MKRQIGLDYPVAVLSSRRAGASREVDALPVNGVWGDIDTNTFDTNVAVIPVAASSLGLARQGSEPLQYRVLTSLPLLGQTVSETDWVSFNPYTPNLWFDGGQGTGPSLFVDSPDAPVTAHLRSGTSAKMLLLHLHNPSTSAAQNTSQVASARVQRAQVLEARSGSAGPSNPAPAPPASHRFRDVGPAHPFYTEIEWLAAERITRGWPDGTYRPGRILSVER</sequence>
<protein>
    <submittedName>
        <fullName evidence="3">Glycerol-3-phosphate ABC transporter</fullName>
    </submittedName>
</protein>
<gene>
    <name evidence="3" type="ORF">RA11412_0882</name>
</gene>
<evidence type="ECO:0000259" key="2">
    <source>
        <dbReference type="PROSITE" id="PS51272"/>
    </source>
</evidence>
<dbReference type="EMBL" id="AP017895">
    <property type="protein sequence ID" value="BAV87181.1"/>
    <property type="molecule type" value="Genomic_DNA"/>
</dbReference>